<proteinExistence type="predicted"/>
<dbReference type="STRING" id="210143.A0A1R3I796"/>
<dbReference type="Proteomes" id="UP000188268">
    <property type="component" value="Unassembled WGS sequence"/>
</dbReference>
<name>A0A1R3I796_COCAP</name>
<gene>
    <name evidence="1" type="ORF">CCACVL1_14370</name>
</gene>
<reference evidence="1 2" key="1">
    <citation type="submission" date="2013-09" db="EMBL/GenBank/DDBJ databases">
        <title>Corchorus capsularis genome sequencing.</title>
        <authorList>
            <person name="Alam M."/>
            <person name="Haque M.S."/>
            <person name="Islam M.S."/>
            <person name="Emdad E.M."/>
            <person name="Islam M.M."/>
            <person name="Ahmed B."/>
            <person name="Halim A."/>
            <person name="Hossen Q.M.M."/>
            <person name="Hossain M.Z."/>
            <person name="Ahmed R."/>
            <person name="Khan M.M."/>
            <person name="Islam R."/>
            <person name="Rashid M.M."/>
            <person name="Khan S.A."/>
            <person name="Rahman M.S."/>
            <person name="Alam M."/>
        </authorList>
    </citation>
    <scope>NUCLEOTIDE SEQUENCE [LARGE SCALE GENOMIC DNA]</scope>
    <source>
        <strain evidence="2">cv. CVL-1</strain>
        <tissue evidence="1">Whole seedling</tissue>
    </source>
</reference>
<accession>A0A1R3I796</accession>
<evidence type="ECO:0000313" key="1">
    <source>
        <dbReference type="EMBL" id="OMO78462.1"/>
    </source>
</evidence>
<dbReference type="AlphaFoldDB" id="A0A1R3I796"/>
<comment type="caution">
    <text evidence="1">The sequence shown here is derived from an EMBL/GenBank/DDBJ whole genome shotgun (WGS) entry which is preliminary data.</text>
</comment>
<keyword evidence="2" id="KW-1185">Reference proteome</keyword>
<protein>
    <submittedName>
        <fullName evidence="1">Uncharacterized protein</fullName>
    </submittedName>
</protein>
<dbReference type="Gramene" id="OMO78462">
    <property type="protein sequence ID" value="OMO78462"/>
    <property type="gene ID" value="CCACVL1_14370"/>
</dbReference>
<organism evidence="1 2">
    <name type="scientific">Corchorus capsularis</name>
    <name type="common">Jute</name>
    <dbReference type="NCBI Taxonomy" id="210143"/>
    <lineage>
        <taxon>Eukaryota</taxon>
        <taxon>Viridiplantae</taxon>
        <taxon>Streptophyta</taxon>
        <taxon>Embryophyta</taxon>
        <taxon>Tracheophyta</taxon>
        <taxon>Spermatophyta</taxon>
        <taxon>Magnoliopsida</taxon>
        <taxon>eudicotyledons</taxon>
        <taxon>Gunneridae</taxon>
        <taxon>Pentapetalae</taxon>
        <taxon>rosids</taxon>
        <taxon>malvids</taxon>
        <taxon>Malvales</taxon>
        <taxon>Malvaceae</taxon>
        <taxon>Grewioideae</taxon>
        <taxon>Apeibeae</taxon>
        <taxon>Corchorus</taxon>
    </lineage>
</organism>
<evidence type="ECO:0000313" key="2">
    <source>
        <dbReference type="Proteomes" id="UP000188268"/>
    </source>
</evidence>
<dbReference type="EMBL" id="AWWV01010563">
    <property type="protein sequence ID" value="OMO78462.1"/>
    <property type="molecule type" value="Genomic_DNA"/>
</dbReference>
<sequence length="86" mass="9904">MSLFRARQDEDTFIALSPTMWINRGLDESVIRDIPTFQFKREGFLGRIILLKNAVTEAGDHYFHSETAKGPEMRNYVAAAAEEQRK</sequence>